<dbReference type="Proteomes" id="UP001066276">
    <property type="component" value="Chromosome 3_1"/>
</dbReference>
<evidence type="ECO:0000256" key="1">
    <source>
        <dbReference type="SAM" id="MobiDB-lite"/>
    </source>
</evidence>
<sequence length="145" mass="15450">MRRSEVPVPQGSNARRGRRSVGSLVVIEAQVLDCVFAARLLLGAVLEGLLLAGHNSPKPRGTGRRQARPLPTSEGAGARLPVLRTPLWVKDHEGLLQQASEEEERRCDGPAPPGDATPKCCLRQVHAPSGSQGARSAATRPQART</sequence>
<reference evidence="2" key="1">
    <citation type="journal article" date="2022" name="bioRxiv">
        <title>Sequencing and chromosome-scale assembly of the giantPleurodeles waltlgenome.</title>
        <authorList>
            <person name="Brown T."/>
            <person name="Elewa A."/>
            <person name="Iarovenko S."/>
            <person name="Subramanian E."/>
            <person name="Araus A.J."/>
            <person name="Petzold A."/>
            <person name="Susuki M."/>
            <person name="Suzuki K.-i.T."/>
            <person name="Hayashi T."/>
            <person name="Toyoda A."/>
            <person name="Oliveira C."/>
            <person name="Osipova E."/>
            <person name="Leigh N.D."/>
            <person name="Simon A."/>
            <person name="Yun M.H."/>
        </authorList>
    </citation>
    <scope>NUCLEOTIDE SEQUENCE</scope>
    <source>
        <strain evidence="2">20211129_DDA</strain>
        <tissue evidence="2">Liver</tissue>
    </source>
</reference>
<name>A0AAV7UD50_PLEWA</name>
<comment type="caution">
    <text evidence="2">The sequence shown here is derived from an EMBL/GenBank/DDBJ whole genome shotgun (WGS) entry which is preliminary data.</text>
</comment>
<evidence type="ECO:0000313" key="2">
    <source>
        <dbReference type="EMBL" id="KAJ1185919.1"/>
    </source>
</evidence>
<protein>
    <submittedName>
        <fullName evidence="2">Uncharacterized protein</fullName>
    </submittedName>
</protein>
<dbReference type="EMBL" id="JANPWB010000005">
    <property type="protein sequence ID" value="KAJ1185919.1"/>
    <property type="molecule type" value="Genomic_DNA"/>
</dbReference>
<keyword evidence="3" id="KW-1185">Reference proteome</keyword>
<organism evidence="2 3">
    <name type="scientific">Pleurodeles waltl</name>
    <name type="common">Iberian ribbed newt</name>
    <dbReference type="NCBI Taxonomy" id="8319"/>
    <lineage>
        <taxon>Eukaryota</taxon>
        <taxon>Metazoa</taxon>
        <taxon>Chordata</taxon>
        <taxon>Craniata</taxon>
        <taxon>Vertebrata</taxon>
        <taxon>Euteleostomi</taxon>
        <taxon>Amphibia</taxon>
        <taxon>Batrachia</taxon>
        <taxon>Caudata</taxon>
        <taxon>Salamandroidea</taxon>
        <taxon>Salamandridae</taxon>
        <taxon>Pleurodelinae</taxon>
        <taxon>Pleurodeles</taxon>
    </lineage>
</organism>
<feature type="region of interest" description="Disordered" evidence="1">
    <location>
        <begin position="52"/>
        <end position="145"/>
    </location>
</feature>
<gene>
    <name evidence="2" type="ORF">NDU88_002705</name>
</gene>
<dbReference type="AlphaFoldDB" id="A0AAV7UD50"/>
<accession>A0AAV7UD50</accession>
<proteinExistence type="predicted"/>
<evidence type="ECO:0000313" key="3">
    <source>
        <dbReference type="Proteomes" id="UP001066276"/>
    </source>
</evidence>